<protein>
    <submittedName>
        <fullName evidence="1">Uncharacterized protein</fullName>
    </submittedName>
</protein>
<dbReference type="InterPro" id="IPR011004">
    <property type="entry name" value="Trimer_LpxA-like_sf"/>
</dbReference>
<dbReference type="EMBL" id="CP108253">
    <property type="protein sequence ID" value="WTU44688.1"/>
    <property type="molecule type" value="Genomic_DNA"/>
</dbReference>
<dbReference type="SUPFAM" id="SSF51161">
    <property type="entry name" value="Trimeric LpxA-like enzymes"/>
    <property type="match status" value="1"/>
</dbReference>
<accession>A0AAU2H977</accession>
<organism evidence="1">
    <name type="scientific">Streptomyces sp. NBC_00060</name>
    <dbReference type="NCBI Taxonomy" id="2975636"/>
    <lineage>
        <taxon>Bacteria</taxon>
        <taxon>Bacillati</taxon>
        <taxon>Actinomycetota</taxon>
        <taxon>Actinomycetes</taxon>
        <taxon>Kitasatosporales</taxon>
        <taxon>Streptomycetaceae</taxon>
        <taxon>Streptomyces</taxon>
    </lineage>
</organism>
<proteinExistence type="predicted"/>
<name>A0AAU2H977_9ACTN</name>
<evidence type="ECO:0000313" key="1">
    <source>
        <dbReference type="EMBL" id="WTU44688.1"/>
    </source>
</evidence>
<reference evidence="1" key="1">
    <citation type="submission" date="2022-10" db="EMBL/GenBank/DDBJ databases">
        <title>The complete genomes of actinobacterial strains from the NBC collection.</title>
        <authorList>
            <person name="Joergensen T.S."/>
            <person name="Alvarez Arevalo M."/>
            <person name="Sterndorff E.B."/>
            <person name="Faurdal D."/>
            <person name="Vuksanovic O."/>
            <person name="Mourched A.-S."/>
            <person name="Charusanti P."/>
            <person name="Shaw S."/>
            <person name="Blin K."/>
            <person name="Weber T."/>
        </authorList>
    </citation>
    <scope>NUCLEOTIDE SEQUENCE</scope>
    <source>
        <strain evidence="1">NBC_00060</strain>
    </source>
</reference>
<sequence>MDEHRRSNGFLTLAEMATLAERNTVFDPFSTLIAVDAVLGEGNTLFPGVVVQCDGGTCSIGSGNIIYPSTLVIAANGGRIVIGDECSLGPGGVQIKANQPGSVLSVGNRARLLNGAEIVGSSIIGDGAQVIGAISAQSVQLAGGDDFTGPDPDRRGAVLKGTGLARGTRLDAGDVVNGLGDFAAATVERQLAYHPRSK</sequence>
<dbReference type="Gene3D" id="2.160.10.10">
    <property type="entry name" value="Hexapeptide repeat proteins"/>
    <property type="match status" value="1"/>
</dbReference>
<gene>
    <name evidence="1" type="ORF">OHV25_36415</name>
</gene>
<dbReference type="AlphaFoldDB" id="A0AAU2H977"/>